<dbReference type="Proteomes" id="UP000524237">
    <property type="component" value="Unassembled WGS sequence"/>
</dbReference>
<gene>
    <name evidence="1" type="ORF">FB555_001683</name>
</gene>
<organism evidence="1 2">
    <name type="scientific">Alpinimonas psychrophila</name>
    <dbReference type="NCBI Taxonomy" id="748908"/>
    <lineage>
        <taxon>Bacteria</taxon>
        <taxon>Bacillati</taxon>
        <taxon>Actinomycetota</taxon>
        <taxon>Actinomycetes</taxon>
        <taxon>Micrococcales</taxon>
        <taxon>Microbacteriaceae</taxon>
        <taxon>Alpinimonas</taxon>
    </lineage>
</organism>
<proteinExistence type="predicted"/>
<evidence type="ECO:0000313" key="2">
    <source>
        <dbReference type="Proteomes" id="UP000524237"/>
    </source>
</evidence>
<dbReference type="AlphaFoldDB" id="A0A7W3JUN2"/>
<reference evidence="1 2" key="1">
    <citation type="submission" date="2020-07" db="EMBL/GenBank/DDBJ databases">
        <title>Sequencing the genomes of 1000 actinobacteria strains.</title>
        <authorList>
            <person name="Klenk H.-P."/>
        </authorList>
    </citation>
    <scope>NUCLEOTIDE SEQUENCE [LARGE SCALE GENOMIC DNA]</scope>
    <source>
        <strain evidence="1 2">DSM 23737</strain>
    </source>
</reference>
<name>A0A7W3JUN2_9MICO</name>
<keyword evidence="2" id="KW-1185">Reference proteome</keyword>
<evidence type="ECO:0000313" key="1">
    <source>
        <dbReference type="EMBL" id="MBA8829574.1"/>
    </source>
</evidence>
<sequence>MAMWDVQDVTESLIRSCGKFTGNQDIYYWLEALDQLSYVVRGSVSGGQDLLDSVFAKSTPAD</sequence>
<protein>
    <submittedName>
        <fullName evidence="1">Uncharacterized protein</fullName>
    </submittedName>
</protein>
<accession>A0A7W3JUN2</accession>
<dbReference type="RefSeq" id="WP_182484994.1">
    <property type="nucleotide sequence ID" value="NZ_JACGWU010000005.1"/>
</dbReference>
<dbReference type="EMBL" id="JACGWU010000005">
    <property type="protein sequence ID" value="MBA8829574.1"/>
    <property type="molecule type" value="Genomic_DNA"/>
</dbReference>
<comment type="caution">
    <text evidence="1">The sequence shown here is derived from an EMBL/GenBank/DDBJ whole genome shotgun (WGS) entry which is preliminary data.</text>
</comment>